<evidence type="ECO:0000259" key="5">
    <source>
        <dbReference type="PROSITE" id="PS50172"/>
    </source>
</evidence>
<feature type="region of interest" description="Disordered" evidence="4">
    <location>
        <begin position="413"/>
        <end position="437"/>
    </location>
</feature>
<dbReference type="Gene3D" id="3.40.50.10190">
    <property type="entry name" value="BRCT domain"/>
    <property type="match status" value="2"/>
</dbReference>
<dbReference type="PANTHER" id="PTHR23196:SF1">
    <property type="entry name" value="PAX-INTERACTING PROTEIN 1"/>
    <property type="match status" value="1"/>
</dbReference>
<feature type="region of interest" description="Disordered" evidence="4">
    <location>
        <begin position="542"/>
        <end position="584"/>
    </location>
</feature>
<dbReference type="CDD" id="cd18432">
    <property type="entry name" value="BRCT_PAXIP1_rpt6_like"/>
    <property type="match status" value="1"/>
</dbReference>
<evidence type="ECO:0000256" key="3">
    <source>
        <dbReference type="ARBA" id="ARBA00023242"/>
    </source>
</evidence>
<feature type="compositionally biased region" description="Basic residues" evidence="4">
    <location>
        <begin position="560"/>
        <end position="572"/>
    </location>
</feature>
<protein>
    <recommendedName>
        <fullName evidence="5">BRCT domain-containing protein</fullName>
    </recommendedName>
</protein>
<evidence type="ECO:0000256" key="1">
    <source>
        <dbReference type="ARBA" id="ARBA00004123"/>
    </source>
</evidence>
<dbReference type="Pfam" id="PF16589">
    <property type="entry name" value="BRCT_2"/>
    <property type="match status" value="1"/>
</dbReference>
<dbReference type="InterPro" id="IPR001357">
    <property type="entry name" value="BRCT_dom"/>
</dbReference>
<gene>
    <name evidence="6" type="ORF">Din_010061</name>
</gene>
<organism evidence="6">
    <name type="scientific">Davidia involucrata</name>
    <name type="common">Dove tree</name>
    <dbReference type="NCBI Taxonomy" id="16924"/>
    <lineage>
        <taxon>Eukaryota</taxon>
        <taxon>Viridiplantae</taxon>
        <taxon>Streptophyta</taxon>
        <taxon>Embryophyta</taxon>
        <taxon>Tracheophyta</taxon>
        <taxon>Spermatophyta</taxon>
        <taxon>Magnoliopsida</taxon>
        <taxon>eudicotyledons</taxon>
        <taxon>Gunneridae</taxon>
        <taxon>Pentapetalae</taxon>
        <taxon>asterids</taxon>
        <taxon>Cornales</taxon>
        <taxon>Nyssaceae</taxon>
        <taxon>Davidia</taxon>
    </lineage>
</organism>
<name>A0A5B6Z966_DAVIN</name>
<dbReference type="InterPro" id="IPR051579">
    <property type="entry name" value="DDR_Transcriptional_Reg"/>
</dbReference>
<dbReference type="AlphaFoldDB" id="A0A5B6Z966"/>
<sequence length="1242" mass="137055">MGSLGDGDDEMKPIKRSSAVDLSDTETQPFDSQFSPPSLSGEKFKGEDVNDLQLLQSTELFEDTVLLEDAFETQVMNLAGETQILDDTDCIMNEGTQLLDGCNNEVTVNSDGEGTDRTEVLGDTEELSDDDSVKGVGNCPLDLGDMVYTSLCKQGDMGYKVESDEFSYERQSSGPVRRGFTSVRAASLRASGLAARSKASKVINNGSRSIRSDSQSLKEHIAEDDGVPVVRDSANFREEIDQDHVMGEYNEQMNGRRNESKCRIGSSIVRKLFMEDAFAEIKGHNDYINNTGGEADLPQLLTCNNELAGLSYVNSQEPGESSQANALDFVDRFLNFSVIEFDQEIDFRKSTGEKKKHVSSAKGTQSLAKICNLKSTVGERGTFDWDDSREDEGGGEFFSRKKEAFFDNDVQRRRSFTQHRKPQHLNSKGSGAVNGSRDKEERLDIHDKIIGLDHSDLRLVLHNPKWKDTTTQVTETKFRKNLIKELDEQLNIDSSDGREATGTDKDMEDMLNVGFDTQMAAEAMGALCHGVDVTDNDFNDANQGAKNMYKSYPKGETKNRAHSKKDSLKKRSSSSDCGVITRKSKKTKRIVTKLSKESSVSLQKQVKNAKKQRDLEVVKAEPKRVQSYAEVHFATNVSENLDKITSKVVNHRKEERALKRSDIDNVDNCHVAASSSGLISAKKPCLQEQLGTFIPIAYRTRQCRVANQLKPVGNATNDRAEINYLTEVGALKGKRKSCWTGFDSFEVLNPKEKSFELGSNQSGELENVKLTGHDQSNPKIAGKTIVKIDELSYPSGRRTQRKVSGQLDGTGNLRGSSNQSVGQEANGQSIAKLKWSKTNSISTCMDLGIKRKTRSSACAGSVLQALDTQSKQRSFQQSVDKVGSGDAALNCNSVAINGSEIPKDVGGVQASKRTDGKSDEDTTLSAEGAGVKARLEASPREGCKQSGSACATPANCRTPINAASPICMGDEYLKQSCRKNLSRSSLMKEINSLIANGPEPTSALKDTRRRRDMANVHVLFSHHLDEDIIKQQKKILARLGASVASSISDATHFITDKFVRTRNMLEAIAFGKPVVTHLWLESCGQASCFIDEKNYILRDAKKEKEFGFSLPVSLARACQCPLLRGHKVYITPNTKPGKELLASLVKAVQGLAVERIGRSSLKDDKIPDELLVLSCEEDYAVCVPFLEKGAAVYSSELLLNGIVTQKLEYERHRLFVDHVKRTRSTIWLKKDSNRYLPVTKCN</sequence>
<dbReference type="SUPFAM" id="SSF52113">
    <property type="entry name" value="BRCT domain"/>
    <property type="match status" value="1"/>
</dbReference>
<evidence type="ECO:0000313" key="6">
    <source>
        <dbReference type="EMBL" id="MPA40620.1"/>
    </source>
</evidence>
<feature type="domain" description="BRCT" evidence="5">
    <location>
        <begin position="1008"/>
        <end position="1097"/>
    </location>
</feature>
<feature type="region of interest" description="Disordered" evidence="4">
    <location>
        <begin position="797"/>
        <end position="825"/>
    </location>
</feature>
<dbReference type="CDD" id="cd17744">
    <property type="entry name" value="BRCT_MDC1_rpt1"/>
    <property type="match status" value="1"/>
</dbReference>
<dbReference type="PROSITE" id="PS50172">
    <property type="entry name" value="BRCT"/>
    <property type="match status" value="1"/>
</dbReference>
<feature type="region of interest" description="Disordered" evidence="4">
    <location>
        <begin position="905"/>
        <end position="931"/>
    </location>
</feature>
<keyword evidence="3" id="KW-0539">Nucleus</keyword>
<feature type="compositionally biased region" description="Polar residues" evidence="4">
    <location>
        <begin position="25"/>
        <end position="38"/>
    </location>
</feature>
<dbReference type="GO" id="GO:0005634">
    <property type="term" value="C:nucleus"/>
    <property type="evidence" value="ECO:0007669"/>
    <property type="project" value="UniProtKB-SubCell"/>
</dbReference>
<keyword evidence="2" id="KW-0227">DNA damage</keyword>
<dbReference type="InterPro" id="IPR036420">
    <property type="entry name" value="BRCT_dom_sf"/>
</dbReference>
<feature type="compositionally biased region" description="Basic residues" evidence="4">
    <location>
        <begin position="413"/>
        <end position="423"/>
    </location>
</feature>
<proteinExistence type="predicted"/>
<dbReference type="Pfam" id="PF16770">
    <property type="entry name" value="RTT107_BRCT_5"/>
    <property type="match status" value="1"/>
</dbReference>
<dbReference type="GO" id="GO:0006974">
    <property type="term" value="P:DNA damage response"/>
    <property type="evidence" value="ECO:0007669"/>
    <property type="project" value="UniProtKB-KW"/>
</dbReference>
<reference evidence="6" key="1">
    <citation type="submission" date="2019-08" db="EMBL/GenBank/DDBJ databases">
        <title>Reference gene set and small RNA set construction with multiple tissues from Davidia involucrata Baill.</title>
        <authorList>
            <person name="Yang H."/>
            <person name="Zhou C."/>
            <person name="Li G."/>
            <person name="Wang J."/>
            <person name="Gao P."/>
            <person name="Wang M."/>
            <person name="Wang R."/>
            <person name="Zhao Y."/>
        </authorList>
    </citation>
    <scope>NUCLEOTIDE SEQUENCE</scope>
    <source>
        <tissue evidence="6">Mixed with DoveR01_LX</tissue>
    </source>
</reference>
<dbReference type="SMART" id="SM00292">
    <property type="entry name" value="BRCT"/>
    <property type="match status" value="1"/>
</dbReference>
<feature type="region of interest" description="Disordered" evidence="4">
    <location>
        <begin position="1"/>
        <end position="44"/>
    </location>
</feature>
<comment type="subcellular location">
    <subcellularLocation>
        <location evidence="1">Nucleus</location>
    </subcellularLocation>
</comment>
<dbReference type="PANTHER" id="PTHR23196">
    <property type="entry name" value="PAX TRANSCRIPTION ACTIVATION DOMAIN INTERACTING PROTEIN"/>
    <property type="match status" value="1"/>
</dbReference>
<accession>A0A5B6Z966</accession>
<evidence type="ECO:0000256" key="2">
    <source>
        <dbReference type="ARBA" id="ARBA00022763"/>
    </source>
</evidence>
<dbReference type="EMBL" id="GHES01010061">
    <property type="protein sequence ID" value="MPA40620.1"/>
    <property type="molecule type" value="Transcribed_RNA"/>
</dbReference>
<evidence type="ECO:0000256" key="4">
    <source>
        <dbReference type="SAM" id="MobiDB-lite"/>
    </source>
</evidence>
<feature type="compositionally biased region" description="Polar residues" evidence="4">
    <location>
        <begin position="807"/>
        <end position="825"/>
    </location>
</feature>